<keyword evidence="3" id="KW-1185">Reference proteome</keyword>
<evidence type="ECO:0000313" key="3">
    <source>
        <dbReference type="Proteomes" id="UP000313849"/>
    </source>
</evidence>
<keyword evidence="1" id="KW-0732">Signal</keyword>
<evidence type="ECO:0000313" key="2">
    <source>
        <dbReference type="EMBL" id="TNU74723.1"/>
    </source>
</evidence>
<dbReference type="AlphaFoldDB" id="A0A5C5BBV5"/>
<dbReference type="EMBL" id="VENP01000023">
    <property type="protein sequence ID" value="TNU74723.1"/>
    <property type="molecule type" value="Genomic_DNA"/>
</dbReference>
<gene>
    <name evidence="2" type="ORF">FH969_07825</name>
</gene>
<name>A0A5C5BBV5_9MICO</name>
<dbReference type="RefSeq" id="WP_139986790.1">
    <property type="nucleotide sequence ID" value="NZ_VENP01000023.1"/>
</dbReference>
<sequence>MRVRPSRCAALTAGALVAGLVSSCGTSSTSASRHELFASLNEISQASDLVIVGRTDPQDVDSPARDWPDLTVSTAEVLEVLAHGSTDDANVTTSGSLVRVWQTGRNDNADAPMLTLEPGGVYLLYLTHMGLEGADDSDYYITGATAGVYVLSGGMELSETAVFVRADPTSDDTLPREVTLGEARD</sequence>
<protein>
    <submittedName>
        <fullName evidence="2">Uncharacterized protein</fullName>
    </submittedName>
</protein>
<accession>A0A5C5BBV5</accession>
<dbReference type="PROSITE" id="PS51257">
    <property type="entry name" value="PROKAR_LIPOPROTEIN"/>
    <property type="match status" value="1"/>
</dbReference>
<proteinExistence type="predicted"/>
<comment type="caution">
    <text evidence="2">The sequence shown here is derived from an EMBL/GenBank/DDBJ whole genome shotgun (WGS) entry which is preliminary data.</text>
</comment>
<feature type="signal peptide" evidence="1">
    <location>
        <begin position="1"/>
        <end position="23"/>
    </location>
</feature>
<dbReference type="Proteomes" id="UP000313849">
    <property type="component" value="Unassembled WGS sequence"/>
</dbReference>
<reference evidence="2 3" key="1">
    <citation type="submission" date="2019-06" db="EMBL/GenBank/DDBJ databases">
        <title>Draft genome sequence of Miniimonas arenae KCTC 19750T isolated from sea sand.</title>
        <authorList>
            <person name="Park S.-J."/>
        </authorList>
    </citation>
    <scope>NUCLEOTIDE SEQUENCE [LARGE SCALE GENOMIC DNA]</scope>
    <source>
        <strain evidence="2 3">KCTC 19750</strain>
    </source>
</reference>
<dbReference type="OrthoDB" id="3727724at2"/>
<feature type="chain" id="PRO_5039082659" evidence="1">
    <location>
        <begin position="24"/>
        <end position="185"/>
    </location>
</feature>
<evidence type="ECO:0000256" key="1">
    <source>
        <dbReference type="SAM" id="SignalP"/>
    </source>
</evidence>
<organism evidence="2 3">
    <name type="scientific">Miniimonas arenae</name>
    <dbReference type="NCBI Taxonomy" id="676201"/>
    <lineage>
        <taxon>Bacteria</taxon>
        <taxon>Bacillati</taxon>
        <taxon>Actinomycetota</taxon>
        <taxon>Actinomycetes</taxon>
        <taxon>Micrococcales</taxon>
        <taxon>Beutenbergiaceae</taxon>
        <taxon>Miniimonas</taxon>
    </lineage>
</organism>